<organism evidence="2 3">
    <name type="scientific">Candidatus Nealsonbacteria bacterium CG15_BIG_FIL_POST_REV_8_21_14_020_37_12</name>
    <dbReference type="NCBI Taxonomy" id="1974716"/>
    <lineage>
        <taxon>Bacteria</taxon>
        <taxon>Candidatus Nealsoniibacteriota</taxon>
    </lineage>
</organism>
<feature type="region of interest" description="Disordered" evidence="1">
    <location>
        <begin position="74"/>
        <end position="98"/>
    </location>
</feature>
<comment type="caution">
    <text evidence="2">The sequence shown here is derived from an EMBL/GenBank/DDBJ whole genome shotgun (WGS) entry which is preliminary data.</text>
</comment>
<accession>A0A2M7H119</accession>
<evidence type="ECO:0000313" key="2">
    <source>
        <dbReference type="EMBL" id="PIW34865.1"/>
    </source>
</evidence>
<gene>
    <name evidence="2" type="ORF">COW25_01920</name>
</gene>
<dbReference type="AlphaFoldDB" id="A0A2M7H119"/>
<evidence type="ECO:0000313" key="3">
    <source>
        <dbReference type="Proteomes" id="UP000230215"/>
    </source>
</evidence>
<name>A0A2M7H119_9BACT</name>
<proteinExistence type="predicted"/>
<sequence length="98" mass="11286">MTVEIADVKRVNGKAVRLAALIGDIKSCWIRWPETGEPYEESRMRYGVQILDQDTLHISDADYQELKNKVRKIFSEDRSKPKPRSRKETPTGVQGKLL</sequence>
<evidence type="ECO:0000256" key="1">
    <source>
        <dbReference type="SAM" id="MobiDB-lite"/>
    </source>
</evidence>
<protein>
    <submittedName>
        <fullName evidence="2">Uncharacterized protein</fullName>
    </submittedName>
</protein>
<reference evidence="3" key="1">
    <citation type="submission" date="2017-09" db="EMBL/GenBank/DDBJ databases">
        <title>Depth-based differentiation of microbial function through sediment-hosted aquifers and enrichment of novel symbionts in the deep terrestrial subsurface.</title>
        <authorList>
            <person name="Probst A.J."/>
            <person name="Ladd B."/>
            <person name="Jarett J.K."/>
            <person name="Geller-Mcgrath D.E."/>
            <person name="Sieber C.M.K."/>
            <person name="Emerson J.B."/>
            <person name="Anantharaman K."/>
            <person name="Thomas B.C."/>
            <person name="Malmstrom R."/>
            <person name="Stieglmeier M."/>
            <person name="Klingl A."/>
            <person name="Woyke T."/>
            <person name="Ryan C.M."/>
            <person name="Banfield J.F."/>
        </authorList>
    </citation>
    <scope>NUCLEOTIDE SEQUENCE [LARGE SCALE GENOMIC DNA]</scope>
</reference>
<dbReference type="Proteomes" id="UP000230215">
    <property type="component" value="Unassembled WGS sequence"/>
</dbReference>
<dbReference type="EMBL" id="PFGB01000061">
    <property type="protein sequence ID" value="PIW34865.1"/>
    <property type="molecule type" value="Genomic_DNA"/>
</dbReference>